<keyword evidence="2" id="KW-1185">Reference proteome</keyword>
<evidence type="ECO:0000313" key="1">
    <source>
        <dbReference type="EMBL" id="KAA8545234.1"/>
    </source>
</evidence>
<dbReference type="Proteomes" id="UP000325577">
    <property type="component" value="Linkage Group LG10"/>
</dbReference>
<gene>
    <name evidence="1" type="ORF">F0562_020018</name>
</gene>
<protein>
    <submittedName>
        <fullName evidence="1">Uncharacterized protein</fullName>
    </submittedName>
</protein>
<proteinExistence type="predicted"/>
<dbReference type="AlphaFoldDB" id="A0A5J5BRC3"/>
<sequence>MEKKSCCGPRRFYVSSPCIPSPKKEPMVSPKKEEGFKRSITCGTGVMKSPKDEVKDNVAVKEEVPVKVNVGCFGGGSGSNYKQSTIPR</sequence>
<organism evidence="1 2">
    <name type="scientific">Nyssa sinensis</name>
    <dbReference type="NCBI Taxonomy" id="561372"/>
    <lineage>
        <taxon>Eukaryota</taxon>
        <taxon>Viridiplantae</taxon>
        <taxon>Streptophyta</taxon>
        <taxon>Embryophyta</taxon>
        <taxon>Tracheophyta</taxon>
        <taxon>Spermatophyta</taxon>
        <taxon>Magnoliopsida</taxon>
        <taxon>eudicotyledons</taxon>
        <taxon>Gunneridae</taxon>
        <taxon>Pentapetalae</taxon>
        <taxon>asterids</taxon>
        <taxon>Cornales</taxon>
        <taxon>Nyssaceae</taxon>
        <taxon>Nyssa</taxon>
    </lineage>
</organism>
<evidence type="ECO:0000313" key="2">
    <source>
        <dbReference type="Proteomes" id="UP000325577"/>
    </source>
</evidence>
<dbReference type="OrthoDB" id="987661at2759"/>
<reference evidence="1 2" key="1">
    <citation type="submission" date="2019-09" db="EMBL/GenBank/DDBJ databases">
        <title>A chromosome-level genome assembly of the Chinese tupelo Nyssa sinensis.</title>
        <authorList>
            <person name="Yang X."/>
            <person name="Kang M."/>
            <person name="Yang Y."/>
            <person name="Xiong H."/>
            <person name="Wang M."/>
            <person name="Zhang Z."/>
            <person name="Wang Z."/>
            <person name="Wu H."/>
            <person name="Ma T."/>
            <person name="Liu J."/>
            <person name="Xi Z."/>
        </authorList>
    </citation>
    <scope>NUCLEOTIDE SEQUENCE [LARGE SCALE GENOMIC DNA]</scope>
    <source>
        <strain evidence="1">J267</strain>
        <tissue evidence="1">Leaf</tissue>
    </source>
</reference>
<accession>A0A5J5BRC3</accession>
<dbReference type="EMBL" id="CM018033">
    <property type="protein sequence ID" value="KAA8545234.1"/>
    <property type="molecule type" value="Genomic_DNA"/>
</dbReference>
<name>A0A5J5BRC3_9ASTE</name>